<protein>
    <recommendedName>
        <fullName evidence="2">Adaptor protein ClpS core domain-containing protein</fullName>
    </recommendedName>
</protein>
<dbReference type="Pfam" id="PF02617">
    <property type="entry name" value="ClpS"/>
    <property type="match status" value="1"/>
</dbReference>
<feature type="compositionally biased region" description="Low complexity" evidence="1">
    <location>
        <begin position="15"/>
        <end position="33"/>
    </location>
</feature>
<proteinExistence type="predicted"/>
<gene>
    <name evidence="3" type="ORF">TeGR_g2820</name>
</gene>
<organism evidence="3 4">
    <name type="scientific">Tetraparma gracilis</name>
    <dbReference type="NCBI Taxonomy" id="2962635"/>
    <lineage>
        <taxon>Eukaryota</taxon>
        <taxon>Sar</taxon>
        <taxon>Stramenopiles</taxon>
        <taxon>Ochrophyta</taxon>
        <taxon>Bolidophyceae</taxon>
        <taxon>Parmales</taxon>
        <taxon>Triparmaceae</taxon>
        <taxon>Tetraparma</taxon>
    </lineage>
</organism>
<dbReference type="Gene3D" id="3.30.1390.10">
    <property type="match status" value="1"/>
</dbReference>
<reference evidence="3 4" key="1">
    <citation type="journal article" date="2023" name="Commun. Biol.">
        <title>Genome analysis of Parmales, the sister group of diatoms, reveals the evolutionary specialization of diatoms from phago-mixotrophs to photoautotrophs.</title>
        <authorList>
            <person name="Ban H."/>
            <person name="Sato S."/>
            <person name="Yoshikawa S."/>
            <person name="Yamada K."/>
            <person name="Nakamura Y."/>
            <person name="Ichinomiya M."/>
            <person name="Sato N."/>
            <person name="Blanc-Mathieu R."/>
            <person name="Endo H."/>
            <person name="Kuwata A."/>
            <person name="Ogata H."/>
        </authorList>
    </citation>
    <scope>NUCLEOTIDE SEQUENCE [LARGE SCALE GENOMIC DNA]</scope>
</reference>
<name>A0ABQ6MNX5_9STRA</name>
<feature type="non-terminal residue" evidence="3">
    <location>
        <position position="1"/>
    </location>
</feature>
<evidence type="ECO:0000313" key="4">
    <source>
        <dbReference type="Proteomes" id="UP001165060"/>
    </source>
</evidence>
<accession>A0ABQ6MNX5</accession>
<dbReference type="InterPro" id="IPR003769">
    <property type="entry name" value="ClpS_core"/>
</dbReference>
<sequence length="151" mass="16406">PPPLPPPLPSPPPSRLLSSPGGAPGGAPAIARPKTTIKKSVSSPGPGQPEQKVEIGKPQTRLVEETEDAPRYKVMLLFDDGYLEEPVTNRLTEVVDDLDKPSAQDVYRACEKRGSGMVGVYPLEIAEFYVEQLLRSEPMIFTELVKEGKAE</sequence>
<dbReference type="SUPFAM" id="SSF54736">
    <property type="entry name" value="ClpS-like"/>
    <property type="match status" value="1"/>
</dbReference>
<dbReference type="InterPro" id="IPR014719">
    <property type="entry name" value="Ribosomal_bL12_C/ClpS-like"/>
</dbReference>
<evidence type="ECO:0000259" key="2">
    <source>
        <dbReference type="Pfam" id="PF02617"/>
    </source>
</evidence>
<dbReference type="Proteomes" id="UP001165060">
    <property type="component" value="Unassembled WGS sequence"/>
</dbReference>
<dbReference type="EMBL" id="BRYB01004368">
    <property type="protein sequence ID" value="GMI29889.1"/>
    <property type="molecule type" value="Genomic_DNA"/>
</dbReference>
<evidence type="ECO:0000256" key="1">
    <source>
        <dbReference type="SAM" id="MobiDB-lite"/>
    </source>
</evidence>
<comment type="caution">
    <text evidence="3">The sequence shown here is derived from an EMBL/GenBank/DDBJ whole genome shotgun (WGS) entry which is preliminary data.</text>
</comment>
<feature type="region of interest" description="Disordered" evidence="1">
    <location>
        <begin position="1"/>
        <end position="61"/>
    </location>
</feature>
<evidence type="ECO:0000313" key="3">
    <source>
        <dbReference type="EMBL" id="GMI29889.1"/>
    </source>
</evidence>
<keyword evidence="4" id="KW-1185">Reference proteome</keyword>
<feature type="domain" description="Adaptor protein ClpS core" evidence="2">
    <location>
        <begin position="69"/>
        <end position="135"/>
    </location>
</feature>
<feature type="compositionally biased region" description="Pro residues" evidence="1">
    <location>
        <begin position="1"/>
        <end position="14"/>
    </location>
</feature>